<feature type="domain" description="GP-PDE" evidence="7">
    <location>
        <begin position="374"/>
        <end position="701"/>
    </location>
</feature>
<organism evidence="8 9">
    <name type="scientific">Rhododendron simsii</name>
    <name type="common">Sims's rhododendron</name>
    <dbReference type="NCBI Taxonomy" id="118357"/>
    <lineage>
        <taxon>Eukaryota</taxon>
        <taxon>Viridiplantae</taxon>
        <taxon>Streptophyta</taxon>
        <taxon>Embryophyta</taxon>
        <taxon>Tracheophyta</taxon>
        <taxon>Spermatophyta</taxon>
        <taxon>Magnoliopsida</taxon>
        <taxon>eudicotyledons</taxon>
        <taxon>Gunneridae</taxon>
        <taxon>Pentapetalae</taxon>
        <taxon>asterids</taxon>
        <taxon>Ericales</taxon>
        <taxon>Ericaceae</taxon>
        <taxon>Ericoideae</taxon>
        <taxon>Rhodoreae</taxon>
        <taxon>Rhododendron</taxon>
    </lineage>
</organism>
<keyword evidence="9" id="KW-1185">Reference proteome</keyword>
<dbReference type="OrthoDB" id="1058301at2759"/>
<feature type="domain" description="GP-PDE" evidence="7">
    <location>
        <begin position="36"/>
        <end position="357"/>
    </location>
</feature>
<feature type="chain" id="PRO_5032727428" description="glycerophosphodiester phosphodiesterase" evidence="6">
    <location>
        <begin position="18"/>
        <end position="703"/>
    </location>
</feature>
<evidence type="ECO:0000256" key="2">
    <source>
        <dbReference type="ARBA" id="ARBA00022729"/>
    </source>
</evidence>
<dbReference type="AlphaFoldDB" id="A0A834GEE0"/>
<gene>
    <name evidence="8" type="ORF">RHSIM_Rhsim10G0128300</name>
</gene>
<dbReference type="GO" id="GO:0006629">
    <property type="term" value="P:lipid metabolic process"/>
    <property type="evidence" value="ECO:0007669"/>
    <property type="project" value="InterPro"/>
</dbReference>
<dbReference type="GO" id="GO:0008889">
    <property type="term" value="F:glycerophosphodiester phosphodiesterase activity"/>
    <property type="evidence" value="ECO:0007669"/>
    <property type="project" value="UniProtKB-EC"/>
</dbReference>
<dbReference type="EC" id="3.1.4.46" evidence="1"/>
<keyword evidence="3" id="KW-0319">Glycerol metabolism</keyword>
<keyword evidence="4" id="KW-0378">Hydrolase</keyword>
<dbReference type="PANTHER" id="PTHR43620:SF44">
    <property type="entry name" value="GLYCEROPHOSPHODIESTER PHOSPHODIESTERASE GDPDL6-RELATED"/>
    <property type="match status" value="1"/>
</dbReference>
<keyword evidence="2 6" id="KW-0732">Signal</keyword>
<dbReference type="Gene3D" id="3.20.20.190">
    <property type="entry name" value="Phosphatidylinositol (PI) phosphodiesterase"/>
    <property type="match status" value="2"/>
</dbReference>
<accession>A0A834GEE0</accession>
<comment type="caution">
    <text evidence="8">The sequence shown here is derived from an EMBL/GenBank/DDBJ whole genome shotgun (WGS) entry which is preliminary data.</text>
</comment>
<reference evidence="8" key="1">
    <citation type="submission" date="2019-11" db="EMBL/GenBank/DDBJ databases">
        <authorList>
            <person name="Liu Y."/>
            <person name="Hou J."/>
            <person name="Li T.-Q."/>
            <person name="Guan C.-H."/>
            <person name="Wu X."/>
            <person name="Wu H.-Z."/>
            <person name="Ling F."/>
            <person name="Zhang R."/>
            <person name="Shi X.-G."/>
            <person name="Ren J.-P."/>
            <person name="Chen E.-F."/>
            <person name="Sun J.-M."/>
        </authorList>
    </citation>
    <scope>NUCLEOTIDE SEQUENCE</scope>
    <source>
        <strain evidence="8">Adult_tree_wgs_1</strain>
        <tissue evidence="8">Leaves</tissue>
    </source>
</reference>
<dbReference type="PANTHER" id="PTHR43620">
    <property type="entry name" value="GLYCEROPHOSPHORYL DIESTER PHOSPHODIESTERASE"/>
    <property type="match status" value="1"/>
</dbReference>
<dbReference type="PROSITE" id="PS51704">
    <property type="entry name" value="GP_PDE"/>
    <property type="match status" value="2"/>
</dbReference>
<protein>
    <recommendedName>
        <fullName evidence="1">glycerophosphodiester phosphodiesterase</fullName>
        <ecNumber evidence="1">3.1.4.46</ecNumber>
    </recommendedName>
</protein>
<proteinExistence type="predicted"/>
<evidence type="ECO:0000313" key="8">
    <source>
        <dbReference type="EMBL" id="KAF7129792.1"/>
    </source>
</evidence>
<dbReference type="SUPFAM" id="SSF51695">
    <property type="entry name" value="PLC-like phosphodiesterases"/>
    <property type="match status" value="2"/>
</dbReference>
<evidence type="ECO:0000256" key="1">
    <source>
        <dbReference type="ARBA" id="ARBA00012247"/>
    </source>
</evidence>
<evidence type="ECO:0000313" key="9">
    <source>
        <dbReference type="Proteomes" id="UP000626092"/>
    </source>
</evidence>
<evidence type="ECO:0000256" key="5">
    <source>
        <dbReference type="ARBA" id="ARBA00047512"/>
    </source>
</evidence>
<dbReference type="InterPro" id="IPR017946">
    <property type="entry name" value="PLC-like_Pdiesterase_TIM-brl"/>
</dbReference>
<evidence type="ECO:0000256" key="4">
    <source>
        <dbReference type="ARBA" id="ARBA00022801"/>
    </source>
</evidence>
<dbReference type="Pfam" id="PF03009">
    <property type="entry name" value="GDPD"/>
    <property type="match status" value="2"/>
</dbReference>
<dbReference type="InterPro" id="IPR030395">
    <property type="entry name" value="GP_PDE_dom"/>
</dbReference>
<evidence type="ECO:0000256" key="3">
    <source>
        <dbReference type="ARBA" id="ARBA00022798"/>
    </source>
</evidence>
<sequence>MIARLFLVFLFIQSTYGKKHLTRTSQPWQTLNGERPAVIARGGYSGVFPESSDIANNVALQTSLPDTIIYCNLQITKDGGGYCLSSLNLANTTNIADLLPDGQKSYVIDGQPMQGYFTVDYTAEQLCNFSGMSFGCLLGILDMAGIQGFNEDFIQNIFSRPALFDALALPISAVEQVAKLQPPGFWINVQYSNFYAQHKLDPALYIQDMLKTTVINYISSPEISFLKSLNGKINKVNTLLIFMFREATAVEPTTNQTYASLLKDLPSIKLFASGILVPKEYILPVNAQMYLEAPTTLVLDAHKQGLQVYAYSFANDDVASYNYSYDPTAEYLQFIDNAQFSVDGFLTDFPSTASEAIACLAHNKNASRTIKGKPLVISYNGASGVYPGSTDLAYQQAVDDGADVIDCSVQMSKDGVAFCSDSADLASSTTAKATFLSRATTIPEIQSKNGIFSFDLSWSEIQALQRKLLKTSSNLLHTYVTENDLPLYQCVSLIASPFSNAAGMVRNPANKSKGKFVTLEDFLEFSKQKKVLGILIDIQNAAYLASNKGLSIADAVATALSNATFDKQSTQKVLIQSDDSAVLSKFSNVPSYEKVLRIEEEVSGILTATVDELKKFAGAVNLRRTSIIPSPNSFTATSTPIVEEMHKANISVYVSVFSNEFVAIAQDYYSDPIIELATYISSPFGVDGVVTEYPATATAYLSK</sequence>
<evidence type="ECO:0000259" key="7">
    <source>
        <dbReference type="PROSITE" id="PS51704"/>
    </source>
</evidence>
<evidence type="ECO:0000256" key="6">
    <source>
        <dbReference type="SAM" id="SignalP"/>
    </source>
</evidence>
<comment type="catalytic activity">
    <reaction evidence="5">
        <text>a sn-glycero-3-phosphodiester + H2O = an alcohol + sn-glycerol 3-phosphate + H(+)</text>
        <dbReference type="Rhea" id="RHEA:12969"/>
        <dbReference type="ChEBI" id="CHEBI:15377"/>
        <dbReference type="ChEBI" id="CHEBI:15378"/>
        <dbReference type="ChEBI" id="CHEBI:30879"/>
        <dbReference type="ChEBI" id="CHEBI:57597"/>
        <dbReference type="ChEBI" id="CHEBI:83408"/>
        <dbReference type="EC" id="3.1.4.46"/>
    </reaction>
</comment>
<dbReference type="GO" id="GO:0006071">
    <property type="term" value="P:glycerol metabolic process"/>
    <property type="evidence" value="ECO:0007669"/>
    <property type="project" value="UniProtKB-KW"/>
</dbReference>
<feature type="signal peptide" evidence="6">
    <location>
        <begin position="1"/>
        <end position="17"/>
    </location>
</feature>
<name>A0A834GEE0_RHOSS</name>
<dbReference type="EMBL" id="WJXA01000010">
    <property type="protein sequence ID" value="KAF7129792.1"/>
    <property type="molecule type" value="Genomic_DNA"/>
</dbReference>
<dbReference type="Proteomes" id="UP000626092">
    <property type="component" value="Unassembled WGS sequence"/>
</dbReference>